<sequence>MKAIRIRNIIVAILFICGVLFGMVISLPSIASIIDKELVSQETTRFKAFEENYSSIFTNYDSTINIYGAIQKILGKREVKNFDVVKDDAGQLYKTETMERSSSKEVNQTADIYQTLAYATENNGGAFFFVQAPFKNTEGIQELKGYDDSYMDTNFTSLLVELERRNISAIDLRNFKECCQYYKTDHHWTVESSFSATVKTLEFIQSKIDIGWEHDKYSLSNYSTLTYPSSFLGSNGIRVGKYYGGADDFNILVPNYKTDFTYQHLVDGAITKEQSGDFFQAFIDKSILTDETYHNKYNALLQGGYVENIITNHCIGNDKKLLFISHSYGRPMTQYLSLSFSEVRYLDPQDGRYNDNYLTYINDYKPDIVIVMYDDLINIEN</sequence>
<evidence type="ECO:0000313" key="1">
    <source>
        <dbReference type="EMBL" id="TDA20247.1"/>
    </source>
</evidence>
<evidence type="ECO:0000313" key="2">
    <source>
        <dbReference type="Proteomes" id="UP000295710"/>
    </source>
</evidence>
<proteinExistence type="predicted"/>
<dbReference type="Proteomes" id="UP000295710">
    <property type="component" value="Unassembled WGS sequence"/>
</dbReference>
<accession>A0A4R4F9M1</accession>
<protein>
    <recommendedName>
        <fullName evidence="3">AlgX/AlgJ SGNH hydrolase-like domain-containing protein</fullName>
    </recommendedName>
</protein>
<dbReference type="AlphaFoldDB" id="A0A4R4F9M1"/>
<dbReference type="RefSeq" id="WP_132281096.1">
    <property type="nucleotide sequence ID" value="NZ_JAOBST010000040.1"/>
</dbReference>
<reference evidence="1 2" key="1">
    <citation type="journal article" date="2016" name="Nat. Microbiol.">
        <title>The Mouse Intestinal Bacterial Collection (miBC) provides host-specific insight into cultured diversity and functional potential of the gut microbiota.</title>
        <authorList>
            <person name="Lagkouvardos I."/>
            <person name="Pukall R."/>
            <person name="Abt B."/>
            <person name="Foesel B.U."/>
            <person name="Meier-Kolthoff J.P."/>
            <person name="Kumar N."/>
            <person name="Bresciani A."/>
            <person name="Martinez I."/>
            <person name="Just S."/>
            <person name="Ziegler C."/>
            <person name="Brugiroux S."/>
            <person name="Garzetti D."/>
            <person name="Wenning M."/>
            <person name="Bui T.P."/>
            <person name="Wang J."/>
            <person name="Hugenholtz F."/>
            <person name="Plugge C.M."/>
            <person name="Peterson D.A."/>
            <person name="Hornef M.W."/>
            <person name="Baines J.F."/>
            <person name="Smidt H."/>
            <person name="Walter J."/>
            <person name="Kristiansen K."/>
            <person name="Nielsen H.B."/>
            <person name="Haller D."/>
            <person name="Overmann J."/>
            <person name="Stecher B."/>
            <person name="Clavel T."/>
        </authorList>
    </citation>
    <scope>NUCLEOTIDE SEQUENCE [LARGE SCALE GENOMIC DNA]</scope>
    <source>
        <strain evidence="1 2">DSM 28560</strain>
    </source>
</reference>
<comment type="caution">
    <text evidence="1">The sequence shown here is derived from an EMBL/GenBank/DDBJ whole genome shotgun (WGS) entry which is preliminary data.</text>
</comment>
<gene>
    <name evidence="1" type="ORF">E1963_18045</name>
</gene>
<keyword evidence="2" id="KW-1185">Reference proteome</keyword>
<organism evidence="1 2">
    <name type="scientific">Extibacter muris</name>
    <dbReference type="NCBI Taxonomy" id="1796622"/>
    <lineage>
        <taxon>Bacteria</taxon>
        <taxon>Bacillati</taxon>
        <taxon>Bacillota</taxon>
        <taxon>Clostridia</taxon>
        <taxon>Lachnospirales</taxon>
        <taxon>Lachnospiraceae</taxon>
        <taxon>Extibacter</taxon>
    </lineage>
</organism>
<evidence type="ECO:0008006" key="3">
    <source>
        <dbReference type="Google" id="ProtNLM"/>
    </source>
</evidence>
<name>A0A4R4F9M1_9FIRM</name>
<dbReference type="EMBL" id="SMMX01000026">
    <property type="protein sequence ID" value="TDA20247.1"/>
    <property type="molecule type" value="Genomic_DNA"/>
</dbReference>